<comment type="caution">
    <text evidence="2">The sequence shown here is derived from an EMBL/GenBank/DDBJ whole genome shotgun (WGS) entry which is preliminary data.</text>
</comment>
<keyword evidence="3" id="KW-1185">Reference proteome</keyword>
<dbReference type="SMART" id="SM00233">
    <property type="entry name" value="PH"/>
    <property type="match status" value="1"/>
</dbReference>
<organism evidence="2 3">
    <name type="scientific">Reticulomyxa filosa</name>
    <dbReference type="NCBI Taxonomy" id="46433"/>
    <lineage>
        <taxon>Eukaryota</taxon>
        <taxon>Sar</taxon>
        <taxon>Rhizaria</taxon>
        <taxon>Retaria</taxon>
        <taxon>Foraminifera</taxon>
        <taxon>Monothalamids</taxon>
        <taxon>Reticulomyxidae</taxon>
        <taxon>Reticulomyxa</taxon>
    </lineage>
</organism>
<gene>
    <name evidence="2" type="ORF">RFI_05923</name>
</gene>
<dbReference type="SUPFAM" id="SSF50729">
    <property type="entry name" value="PH domain-like"/>
    <property type="match status" value="1"/>
</dbReference>
<dbReference type="Proteomes" id="UP000023152">
    <property type="component" value="Unassembled WGS sequence"/>
</dbReference>
<evidence type="ECO:0000313" key="2">
    <source>
        <dbReference type="EMBL" id="ETO31197.1"/>
    </source>
</evidence>
<reference evidence="2 3" key="1">
    <citation type="journal article" date="2013" name="Curr. Biol.">
        <title>The Genome of the Foraminiferan Reticulomyxa filosa.</title>
        <authorList>
            <person name="Glockner G."/>
            <person name="Hulsmann N."/>
            <person name="Schleicher M."/>
            <person name="Noegel A.A."/>
            <person name="Eichinger L."/>
            <person name="Gallinger C."/>
            <person name="Pawlowski J."/>
            <person name="Sierra R."/>
            <person name="Euteneuer U."/>
            <person name="Pillet L."/>
            <person name="Moustafa A."/>
            <person name="Platzer M."/>
            <person name="Groth M."/>
            <person name="Szafranski K."/>
            <person name="Schliwa M."/>
        </authorList>
    </citation>
    <scope>NUCLEOTIDE SEQUENCE [LARGE SCALE GENOMIC DNA]</scope>
</reference>
<accession>X6P0X7</accession>
<dbReference type="AlphaFoldDB" id="X6P0X7"/>
<evidence type="ECO:0000259" key="1">
    <source>
        <dbReference type="SMART" id="SM00233"/>
    </source>
</evidence>
<dbReference type="EMBL" id="ASPP01005083">
    <property type="protein sequence ID" value="ETO31197.1"/>
    <property type="molecule type" value="Genomic_DNA"/>
</dbReference>
<evidence type="ECO:0000313" key="3">
    <source>
        <dbReference type="Proteomes" id="UP000023152"/>
    </source>
</evidence>
<dbReference type="InterPro" id="IPR001849">
    <property type="entry name" value="PH_domain"/>
</dbReference>
<name>X6P0X7_RETFI</name>
<sequence length="267" mass="30456">MDCTQRYKWTSQSSILAGEIRKEDRSLEDQLETLQSMLQYIPSVKEEEKNGKTILRSGSKKKDVSTDMSQYIGEPLCSGFLIIQEGSGHDPLRYYCELMNCNQLLLRKQPNGKIKQVIHISFIQSNLVDDKLKAHVSAIHEDAEVEDTSDVKHNLADQEQHKQDDNDDSAPAKPSTNDLFLAHLESQEAHHTFKLFSPSGFCCLVVGKGIYIVSAATEKDKERFSTLIERYVHIVPLHFAHIPKHAFFFFARACIHHCMSSLFLLYI</sequence>
<protein>
    <recommendedName>
        <fullName evidence="1">PH domain-containing protein</fullName>
    </recommendedName>
</protein>
<proteinExistence type="predicted"/>
<feature type="domain" description="PH" evidence="1">
    <location>
        <begin position="75"/>
        <end position="235"/>
    </location>
</feature>